<evidence type="ECO:0000256" key="11">
    <source>
        <dbReference type="ARBA" id="ARBA00023140"/>
    </source>
</evidence>
<dbReference type="InterPro" id="IPR055060">
    <property type="entry name" value="ACOX_C_alpha1"/>
</dbReference>
<keyword evidence="7 13" id="KW-0274">FAD</keyword>
<evidence type="ECO:0000256" key="4">
    <source>
        <dbReference type="ARBA" id="ARBA00006288"/>
    </source>
</evidence>
<dbReference type="Pfam" id="PF22924">
    <property type="entry name" value="ACOX_C_alpha1"/>
    <property type="match status" value="1"/>
</dbReference>
<dbReference type="Gene3D" id="2.40.110.10">
    <property type="entry name" value="Butyryl-CoA Dehydrogenase, subunit A, domain 2"/>
    <property type="match status" value="1"/>
</dbReference>
<keyword evidence="9" id="KW-0560">Oxidoreductase</keyword>
<keyword evidence="11" id="KW-0576">Peroxisome</keyword>
<evidence type="ECO:0000259" key="17">
    <source>
        <dbReference type="Pfam" id="PF22924"/>
    </source>
</evidence>
<comment type="caution">
    <text evidence="18">The sequence shown here is derived from an EMBL/GenBank/DDBJ whole genome shotgun (WGS) entry which is preliminary data.</text>
</comment>
<dbReference type="EC" id="1.3.3.6" evidence="5"/>
<dbReference type="PIRSF" id="PIRSF000168">
    <property type="entry name" value="Acyl-CoA_oxidase"/>
    <property type="match status" value="1"/>
</dbReference>
<feature type="active site" description="Proton acceptor" evidence="12">
    <location>
        <position position="500"/>
    </location>
</feature>
<dbReference type="FunFam" id="1.20.140.10:FF:000010">
    <property type="entry name" value="Acyl-coenzyme A oxidase"/>
    <property type="match status" value="1"/>
</dbReference>
<evidence type="ECO:0000259" key="15">
    <source>
        <dbReference type="Pfam" id="PF01756"/>
    </source>
</evidence>
<dbReference type="PANTHER" id="PTHR10909">
    <property type="entry name" value="ELECTRON TRANSPORT OXIDOREDUCTASE"/>
    <property type="match status" value="1"/>
</dbReference>
<dbReference type="InterPro" id="IPR012258">
    <property type="entry name" value="Acyl-CoA_oxidase"/>
</dbReference>
<feature type="non-terminal residue" evidence="18">
    <location>
        <position position="1"/>
    </location>
</feature>
<dbReference type="GO" id="GO:0005504">
    <property type="term" value="F:fatty acid binding"/>
    <property type="evidence" value="ECO:0007669"/>
    <property type="project" value="TreeGrafter"/>
</dbReference>
<dbReference type="GO" id="GO:0033540">
    <property type="term" value="P:fatty acid beta-oxidation using acyl-CoA oxidase"/>
    <property type="evidence" value="ECO:0007669"/>
    <property type="project" value="TreeGrafter"/>
</dbReference>
<dbReference type="Pfam" id="PF01756">
    <property type="entry name" value="ACOX"/>
    <property type="match status" value="1"/>
</dbReference>
<feature type="compositionally biased region" description="Low complexity" evidence="14">
    <location>
        <begin position="378"/>
        <end position="393"/>
    </location>
</feature>
<organism evidence="18 19">
    <name type="scientific">Macrostomum lignano</name>
    <dbReference type="NCBI Taxonomy" id="282301"/>
    <lineage>
        <taxon>Eukaryota</taxon>
        <taxon>Metazoa</taxon>
        <taxon>Spiralia</taxon>
        <taxon>Lophotrochozoa</taxon>
        <taxon>Platyhelminthes</taxon>
        <taxon>Rhabditophora</taxon>
        <taxon>Macrostomorpha</taxon>
        <taxon>Macrostomida</taxon>
        <taxon>Macrostomidae</taxon>
        <taxon>Macrostomum</taxon>
    </lineage>
</organism>
<evidence type="ECO:0000256" key="8">
    <source>
        <dbReference type="ARBA" id="ARBA00022832"/>
    </source>
</evidence>
<dbReference type="InterPro" id="IPR046373">
    <property type="entry name" value="Acyl-CoA_Oxase/DH_mid-dom_sf"/>
</dbReference>
<keyword evidence="19" id="KW-1185">Reference proteome</keyword>
<dbReference type="SUPFAM" id="SSF56645">
    <property type="entry name" value="Acyl-CoA dehydrogenase NM domain-like"/>
    <property type="match status" value="1"/>
</dbReference>
<evidence type="ECO:0000313" key="19">
    <source>
        <dbReference type="Proteomes" id="UP000215902"/>
    </source>
</evidence>
<evidence type="ECO:0000256" key="1">
    <source>
        <dbReference type="ARBA" id="ARBA00001974"/>
    </source>
</evidence>
<feature type="domain" description="Acyl-CoA oxidase C-terminal" evidence="15">
    <location>
        <begin position="619"/>
        <end position="754"/>
    </location>
</feature>
<keyword evidence="10" id="KW-0443">Lipid metabolism</keyword>
<sequence length="765" mass="83660">SPATFITSAAMSSIDSDDLRRWLPDFPSGPLEPFRRRASFDWRRMARLLFGEDGLRVRLTVWRTMESDPVFAHSQRPLALQEVRKRTYLQCKRLFEYTFLTDEDLMSNPQLLSHFNQAVLMYDKSLLAKYSLTVTMFGSSVMSMGKSHQDYFERARNFELFGCFALTELSHGSNARAMRTEARYDPQTKEFVLNTPDLEAMKIWVGNLGQSATHALVYAQLITPDGSNHGLHAFAVPVRSPSTMLPYPGVIVGDMGAKIGFNGVDNGFVAFNGYRIDKSCLLNRTGDVTDSGEYVSPYRDASKRLGATLGALSGGRVGIVGMAASGLSMATVIAIRYSASRKQFCEDAYDYGGKSQRQPSSISSSSSASHDNQRLGLSSSSSPDAQQPQNPAAPERPVLEYSMQQQRLFPHLAAAYAWTHMTDSLFADYVALRLTDPKSPSAASAGRELHALSSALKPAVSWACMSALQEAREACGGHGYLAAGRLGQLRNDFDASCTYEGENHVLLQQATAHLLSLASKLKKQPTSKAADTASAAATAASPLGSYRYLFFLSFEQQQQQQQQKLLPSLQEMLDGEGFSADADDSIEGVPALLSLLHSLIGNLLLRPESAPLSPWRAKTLALAYADAEVLRRFRRLAFGVPATSECLAGPLRLLWVVHGLSLVQRHLPAMFEADCRDFDAVQLARWLPACQAAACAALLPESLGLVDAIAPTDFVLNSALGASDGLIYENIVQSMFTAPGAFERPEWWSEFLDKPSIGGRPVARL</sequence>
<protein>
    <recommendedName>
        <fullName evidence="5">acyl-CoA oxidase</fullName>
        <ecNumber evidence="5">1.3.3.6</ecNumber>
    </recommendedName>
</protein>
<comment type="pathway">
    <text evidence="3">Lipid metabolism.</text>
</comment>
<evidence type="ECO:0000256" key="12">
    <source>
        <dbReference type="PIRSR" id="PIRSR000168-1"/>
    </source>
</evidence>
<evidence type="ECO:0000259" key="16">
    <source>
        <dbReference type="Pfam" id="PF02770"/>
    </source>
</evidence>
<evidence type="ECO:0000256" key="10">
    <source>
        <dbReference type="ARBA" id="ARBA00023098"/>
    </source>
</evidence>
<dbReference type="InterPro" id="IPR036250">
    <property type="entry name" value="AcylCo_DH-like_C"/>
</dbReference>
<evidence type="ECO:0000256" key="3">
    <source>
        <dbReference type="ARBA" id="ARBA00005189"/>
    </source>
</evidence>
<reference evidence="18 19" key="1">
    <citation type="submission" date="2017-06" db="EMBL/GenBank/DDBJ databases">
        <title>A platform for efficient transgenesis in Macrostomum lignano, a flatworm model organism for stem cell research.</title>
        <authorList>
            <person name="Berezikov E."/>
        </authorList>
    </citation>
    <scope>NUCLEOTIDE SEQUENCE [LARGE SCALE GENOMIC DNA]</scope>
    <source>
        <strain evidence="18">DV1</strain>
        <tissue evidence="18">Whole organism</tissue>
    </source>
</reference>
<evidence type="ECO:0000256" key="7">
    <source>
        <dbReference type="ARBA" id="ARBA00022827"/>
    </source>
</evidence>
<dbReference type="InterPro" id="IPR002655">
    <property type="entry name" value="Acyl-CoA_oxidase_C"/>
</dbReference>
<feature type="region of interest" description="Disordered" evidence="14">
    <location>
        <begin position="350"/>
        <end position="394"/>
    </location>
</feature>
<feature type="compositionally biased region" description="Low complexity" evidence="14">
    <location>
        <begin position="360"/>
        <end position="369"/>
    </location>
</feature>
<dbReference type="GO" id="GO:0016402">
    <property type="term" value="F:pristanoyl-CoA oxidase activity"/>
    <property type="evidence" value="ECO:0007669"/>
    <property type="project" value="TreeGrafter"/>
</dbReference>
<keyword evidence="8" id="KW-0276">Fatty acid metabolism</keyword>
<dbReference type="Gene3D" id="1.20.140.10">
    <property type="entry name" value="Butyryl-CoA Dehydrogenase, subunit A, domain 3"/>
    <property type="match status" value="1"/>
</dbReference>
<evidence type="ECO:0000256" key="6">
    <source>
        <dbReference type="ARBA" id="ARBA00022630"/>
    </source>
</evidence>
<evidence type="ECO:0000256" key="9">
    <source>
        <dbReference type="ARBA" id="ARBA00023002"/>
    </source>
</evidence>
<evidence type="ECO:0000256" key="5">
    <source>
        <dbReference type="ARBA" id="ARBA00012870"/>
    </source>
</evidence>
<feature type="binding site" evidence="13">
    <location>
        <position position="206"/>
    </location>
    <ligand>
        <name>FAD</name>
        <dbReference type="ChEBI" id="CHEBI:57692"/>
    </ligand>
</feature>
<dbReference type="SUPFAM" id="SSF47203">
    <property type="entry name" value="Acyl-CoA dehydrogenase C-terminal domain-like"/>
    <property type="match status" value="3"/>
</dbReference>
<feature type="domain" description="Acyl-CoA oxidase C-alpha1" evidence="17">
    <location>
        <begin position="389"/>
        <end position="515"/>
    </location>
</feature>
<name>A0A267FAL9_9PLAT</name>
<evidence type="ECO:0000256" key="2">
    <source>
        <dbReference type="ARBA" id="ARBA00004275"/>
    </source>
</evidence>
<comment type="cofactor">
    <cofactor evidence="1">
        <name>FAD</name>
        <dbReference type="ChEBI" id="CHEBI:57692"/>
    </cofactor>
</comment>
<feature type="domain" description="Acyl-CoA oxidase/dehydrogenase middle" evidence="16">
    <location>
        <begin position="163"/>
        <end position="272"/>
    </location>
</feature>
<evidence type="ECO:0000256" key="13">
    <source>
        <dbReference type="PIRSR" id="PIRSR000168-2"/>
    </source>
</evidence>
<dbReference type="Proteomes" id="UP000215902">
    <property type="component" value="Unassembled WGS sequence"/>
</dbReference>
<comment type="similarity">
    <text evidence="4">Belongs to the acyl-CoA oxidase family.</text>
</comment>
<keyword evidence="6" id="KW-0285">Flavoprotein</keyword>
<proteinExistence type="inferred from homology"/>
<dbReference type="GO" id="GO:0055088">
    <property type="term" value="P:lipid homeostasis"/>
    <property type="evidence" value="ECO:0007669"/>
    <property type="project" value="TreeGrafter"/>
</dbReference>
<dbReference type="GO" id="GO:0071949">
    <property type="term" value="F:FAD binding"/>
    <property type="evidence" value="ECO:0007669"/>
    <property type="project" value="InterPro"/>
</dbReference>
<dbReference type="FunFam" id="2.40.110.10:FF:000005">
    <property type="entry name" value="Acyl-coenzyme A oxidase"/>
    <property type="match status" value="1"/>
</dbReference>
<comment type="subcellular location">
    <subcellularLocation>
        <location evidence="2">Peroxisome</location>
    </subcellularLocation>
</comment>
<dbReference type="STRING" id="282301.A0A267FAL9"/>
<dbReference type="AlphaFoldDB" id="A0A267FAL9"/>
<dbReference type="GO" id="GO:0005777">
    <property type="term" value="C:peroxisome"/>
    <property type="evidence" value="ECO:0007669"/>
    <property type="project" value="UniProtKB-SubCell"/>
</dbReference>
<dbReference type="Pfam" id="PF02770">
    <property type="entry name" value="Acyl-CoA_dh_M"/>
    <property type="match status" value="1"/>
</dbReference>
<evidence type="ECO:0000256" key="14">
    <source>
        <dbReference type="SAM" id="MobiDB-lite"/>
    </source>
</evidence>
<dbReference type="OrthoDB" id="538336at2759"/>
<dbReference type="EMBL" id="NIVC01001204">
    <property type="protein sequence ID" value="PAA70825.1"/>
    <property type="molecule type" value="Genomic_DNA"/>
</dbReference>
<gene>
    <name evidence="18" type="ORF">BOX15_Mlig022607g1</name>
</gene>
<accession>A0A267FAL9</accession>
<dbReference type="PANTHER" id="PTHR10909:SF390">
    <property type="entry name" value="PEROXISOMAL ACYL-COENZYME A OXIDASE 3"/>
    <property type="match status" value="1"/>
</dbReference>
<dbReference type="InterPro" id="IPR009100">
    <property type="entry name" value="AcylCoA_DH/oxidase_NM_dom_sf"/>
</dbReference>
<feature type="binding site" evidence="13">
    <location>
        <position position="167"/>
    </location>
    <ligand>
        <name>FAD</name>
        <dbReference type="ChEBI" id="CHEBI:57692"/>
    </ligand>
</feature>
<evidence type="ECO:0000313" key="18">
    <source>
        <dbReference type="EMBL" id="PAA70825.1"/>
    </source>
</evidence>
<dbReference type="InterPro" id="IPR006091">
    <property type="entry name" value="Acyl-CoA_Oxase/DH_mid-dom"/>
</dbReference>